<dbReference type="EMBL" id="CM004404">
    <property type="protein sequence ID" value="OAY23715.1"/>
    <property type="molecule type" value="Genomic_DNA"/>
</dbReference>
<dbReference type="AlphaFoldDB" id="A0A2C9U2E6"/>
<protein>
    <submittedName>
        <fullName evidence="1">Uncharacterized protein</fullName>
    </submittedName>
</protein>
<proteinExistence type="predicted"/>
<evidence type="ECO:0000313" key="1">
    <source>
        <dbReference type="EMBL" id="OAY23715.1"/>
    </source>
</evidence>
<gene>
    <name evidence="1" type="ORF">MANES_18G101400</name>
</gene>
<reference evidence="1" key="1">
    <citation type="submission" date="2016-02" db="EMBL/GenBank/DDBJ databases">
        <title>WGS assembly of Manihot esculenta.</title>
        <authorList>
            <person name="Bredeson J.V."/>
            <person name="Prochnik S.E."/>
            <person name="Lyons J.B."/>
            <person name="Schmutz J."/>
            <person name="Grimwood J."/>
            <person name="Vrebalov J."/>
            <person name="Bart R.S."/>
            <person name="Amuge T."/>
            <person name="Ferguson M.E."/>
            <person name="Green R."/>
            <person name="Putnam N."/>
            <person name="Stites J."/>
            <person name="Rounsley S."/>
            <person name="Rokhsar D.S."/>
        </authorList>
    </citation>
    <scope>NUCLEOTIDE SEQUENCE [LARGE SCALE GENOMIC DNA]</scope>
    <source>
        <tissue evidence="1">Leaf</tissue>
    </source>
</reference>
<name>A0A2C9U2E6_MANES</name>
<organism evidence="1">
    <name type="scientific">Manihot esculenta</name>
    <name type="common">Cassava</name>
    <name type="synonym">Jatropha manihot</name>
    <dbReference type="NCBI Taxonomy" id="3983"/>
    <lineage>
        <taxon>Eukaryota</taxon>
        <taxon>Viridiplantae</taxon>
        <taxon>Streptophyta</taxon>
        <taxon>Embryophyta</taxon>
        <taxon>Tracheophyta</taxon>
        <taxon>Spermatophyta</taxon>
        <taxon>Magnoliopsida</taxon>
        <taxon>eudicotyledons</taxon>
        <taxon>Gunneridae</taxon>
        <taxon>Pentapetalae</taxon>
        <taxon>rosids</taxon>
        <taxon>fabids</taxon>
        <taxon>Malpighiales</taxon>
        <taxon>Euphorbiaceae</taxon>
        <taxon>Crotonoideae</taxon>
        <taxon>Manihoteae</taxon>
        <taxon>Manihot</taxon>
    </lineage>
</organism>
<sequence>MKNVKHPNTCWSETNPELKIYLESCLKKTLSRLQPHQSWNIKINNGKVKQKCIWPMEYGQVSSFYVAHMKRLNRKSLLAPPLGS</sequence>
<accession>A0A2C9U2E6</accession>